<organism evidence="8 9">
    <name type="scientific">Vitis vinifera</name>
    <name type="common">Grape</name>
    <dbReference type="NCBI Taxonomy" id="29760"/>
    <lineage>
        <taxon>Eukaryota</taxon>
        <taxon>Viridiplantae</taxon>
        <taxon>Streptophyta</taxon>
        <taxon>Embryophyta</taxon>
        <taxon>Tracheophyta</taxon>
        <taxon>Spermatophyta</taxon>
        <taxon>Magnoliopsida</taxon>
        <taxon>eudicotyledons</taxon>
        <taxon>Gunneridae</taxon>
        <taxon>Pentapetalae</taxon>
        <taxon>rosids</taxon>
        <taxon>Vitales</taxon>
        <taxon>Vitaceae</taxon>
        <taxon>Viteae</taxon>
        <taxon>Vitis</taxon>
    </lineage>
</organism>
<dbReference type="PROSITE" id="PS50089">
    <property type="entry name" value="ZF_RING_2"/>
    <property type="match status" value="1"/>
</dbReference>
<evidence type="ECO:0000256" key="1">
    <source>
        <dbReference type="ARBA" id="ARBA00022723"/>
    </source>
</evidence>
<accession>A0ABY9BTQ8</accession>
<reference evidence="8 9" key="1">
    <citation type="journal article" date="2023" name="Hortic Res">
        <title>The complete reference genome for grapevine (Vitis vinifera L.) genetics and breeding.</title>
        <authorList>
            <person name="Shi X."/>
            <person name="Cao S."/>
            <person name="Wang X."/>
            <person name="Huang S."/>
            <person name="Wang Y."/>
            <person name="Liu Z."/>
            <person name="Liu W."/>
            <person name="Leng X."/>
            <person name="Peng Y."/>
            <person name="Wang N."/>
            <person name="Wang Y."/>
            <person name="Ma Z."/>
            <person name="Xu X."/>
            <person name="Zhang F."/>
            <person name="Xue H."/>
            <person name="Zhong H."/>
            <person name="Wang Y."/>
            <person name="Zhang K."/>
            <person name="Velt A."/>
            <person name="Avia K."/>
            <person name="Holtgrawe D."/>
            <person name="Grimplet J."/>
            <person name="Matus J.T."/>
            <person name="Ware D."/>
            <person name="Wu X."/>
            <person name="Wang H."/>
            <person name="Liu C."/>
            <person name="Fang Y."/>
            <person name="Rustenholz C."/>
            <person name="Cheng Z."/>
            <person name="Xiao H."/>
            <person name="Zhou Y."/>
        </authorList>
    </citation>
    <scope>NUCLEOTIDE SEQUENCE [LARGE SCALE GENOMIC DNA]</scope>
    <source>
        <strain evidence="9">cv. Pinot noir / PN40024</strain>
        <tissue evidence="8">Leaf</tissue>
    </source>
</reference>
<keyword evidence="1" id="KW-0479">Metal-binding</keyword>
<keyword evidence="6" id="KW-0812">Transmembrane</keyword>
<keyword evidence="9" id="KW-1185">Reference proteome</keyword>
<feature type="compositionally biased region" description="Low complexity" evidence="5">
    <location>
        <begin position="63"/>
        <end position="74"/>
    </location>
</feature>
<evidence type="ECO:0000259" key="7">
    <source>
        <dbReference type="PROSITE" id="PS50089"/>
    </source>
</evidence>
<keyword evidence="6" id="KW-0472">Membrane</keyword>
<evidence type="ECO:0000256" key="5">
    <source>
        <dbReference type="SAM" id="MobiDB-lite"/>
    </source>
</evidence>
<dbReference type="EMBL" id="CP126651">
    <property type="protein sequence ID" value="WJZ86191.1"/>
    <property type="molecule type" value="Genomic_DNA"/>
</dbReference>
<gene>
    <name evidence="8" type="ORF">VitviT2T_005675</name>
</gene>
<keyword evidence="6" id="KW-1133">Transmembrane helix</keyword>
<evidence type="ECO:0000256" key="3">
    <source>
        <dbReference type="ARBA" id="ARBA00022833"/>
    </source>
</evidence>
<evidence type="ECO:0000313" key="8">
    <source>
        <dbReference type="EMBL" id="WJZ86191.1"/>
    </source>
</evidence>
<evidence type="ECO:0000256" key="2">
    <source>
        <dbReference type="ARBA" id="ARBA00022771"/>
    </source>
</evidence>
<dbReference type="InterPro" id="IPR052788">
    <property type="entry name" value="RING-type_E3_ligase_ATL"/>
</dbReference>
<sequence>MISAVDEIRRLLESSSEESIYRSLTTTICAFVAGFGMAFVFGAFIVSCTIRRLRGYGDESQHHGSTASAASSSGQRRREHVVAIPVHIYGPGPSSSCAATTSYELQACAICLCEYENGERVSVLPRCKHMFHKDCIEQWVPVKSVNCPICRAPTVGGDACSAWMNC</sequence>
<evidence type="ECO:0000256" key="6">
    <source>
        <dbReference type="SAM" id="Phobius"/>
    </source>
</evidence>
<feature type="transmembrane region" description="Helical" evidence="6">
    <location>
        <begin position="20"/>
        <end position="46"/>
    </location>
</feature>
<name>A0ABY9BTQ8_VITVI</name>
<dbReference type="InterPro" id="IPR013083">
    <property type="entry name" value="Znf_RING/FYVE/PHD"/>
</dbReference>
<dbReference type="Pfam" id="PF13639">
    <property type="entry name" value="zf-RING_2"/>
    <property type="match status" value="1"/>
</dbReference>
<dbReference type="PANTHER" id="PTHR45798">
    <property type="entry name" value="RING-H2 FINGER PROTEIN ATL61-RELATED-RELATED"/>
    <property type="match status" value="1"/>
</dbReference>
<feature type="region of interest" description="Disordered" evidence="5">
    <location>
        <begin position="57"/>
        <end position="76"/>
    </location>
</feature>
<dbReference type="PANTHER" id="PTHR45798:SF88">
    <property type="entry name" value="RING-H2 FINGER PROTEIN ATL61-RELATED"/>
    <property type="match status" value="1"/>
</dbReference>
<evidence type="ECO:0000256" key="4">
    <source>
        <dbReference type="PROSITE-ProRule" id="PRU00175"/>
    </source>
</evidence>
<keyword evidence="2 4" id="KW-0863">Zinc-finger</keyword>
<feature type="domain" description="RING-type" evidence="7">
    <location>
        <begin position="108"/>
        <end position="151"/>
    </location>
</feature>
<dbReference type="Proteomes" id="UP001227230">
    <property type="component" value="Chromosome 4"/>
</dbReference>
<dbReference type="Gene3D" id="3.30.40.10">
    <property type="entry name" value="Zinc/RING finger domain, C3HC4 (zinc finger)"/>
    <property type="match status" value="1"/>
</dbReference>
<evidence type="ECO:0000313" key="9">
    <source>
        <dbReference type="Proteomes" id="UP001227230"/>
    </source>
</evidence>
<protein>
    <recommendedName>
        <fullName evidence="7">RING-type domain-containing protein</fullName>
    </recommendedName>
</protein>
<dbReference type="SMART" id="SM00184">
    <property type="entry name" value="RING"/>
    <property type="match status" value="1"/>
</dbReference>
<dbReference type="SUPFAM" id="SSF57850">
    <property type="entry name" value="RING/U-box"/>
    <property type="match status" value="1"/>
</dbReference>
<proteinExistence type="predicted"/>
<dbReference type="InterPro" id="IPR001841">
    <property type="entry name" value="Znf_RING"/>
</dbReference>
<keyword evidence="3" id="KW-0862">Zinc</keyword>